<evidence type="ECO:0000313" key="1">
    <source>
        <dbReference type="EMBL" id="MDO7873985.1"/>
    </source>
</evidence>
<sequence>MANHLLGWRIPRTDRFYTPEQFAGSHIPADDVDVLVKVMEKRPKPWRIVLTIAHLDHGLINHSDSNLAALCQRCHLNHDRKTVKTKREQRRRYSRRKKQLPLPFLILA</sequence>
<dbReference type="Proteomes" id="UP001176429">
    <property type="component" value="Unassembled WGS sequence"/>
</dbReference>
<evidence type="ECO:0000313" key="2">
    <source>
        <dbReference type="Proteomes" id="UP001176429"/>
    </source>
</evidence>
<evidence type="ECO:0008006" key="3">
    <source>
        <dbReference type="Google" id="ProtNLM"/>
    </source>
</evidence>
<protein>
    <recommendedName>
        <fullName evidence="3">HNH endonuclease</fullName>
    </recommendedName>
</protein>
<reference evidence="1" key="1">
    <citation type="submission" date="2023-07" db="EMBL/GenBank/DDBJ databases">
        <authorList>
            <person name="Kim M.K."/>
        </authorList>
    </citation>
    <scope>NUCLEOTIDE SEQUENCE</scope>
    <source>
        <strain evidence="1">ASUV-10-1</strain>
    </source>
</reference>
<keyword evidence="2" id="KW-1185">Reference proteome</keyword>
<gene>
    <name evidence="1" type="ORF">Q5H93_04505</name>
</gene>
<dbReference type="EMBL" id="JAUQSY010000002">
    <property type="protein sequence ID" value="MDO7873985.1"/>
    <property type="molecule type" value="Genomic_DNA"/>
</dbReference>
<dbReference type="RefSeq" id="WP_305005297.1">
    <property type="nucleotide sequence ID" value="NZ_JAUQSY010000002.1"/>
</dbReference>
<proteinExistence type="predicted"/>
<organism evidence="1 2">
    <name type="scientific">Hymenobacter aranciens</name>
    <dbReference type="NCBI Taxonomy" id="3063996"/>
    <lineage>
        <taxon>Bacteria</taxon>
        <taxon>Pseudomonadati</taxon>
        <taxon>Bacteroidota</taxon>
        <taxon>Cytophagia</taxon>
        <taxon>Cytophagales</taxon>
        <taxon>Hymenobacteraceae</taxon>
        <taxon>Hymenobacter</taxon>
    </lineage>
</organism>
<accession>A0ABT9B865</accession>
<comment type="caution">
    <text evidence="1">The sequence shown here is derived from an EMBL/GenBank/DDBJ whole genome shotgun (WGS) entry which is preliminary data.</text>
</comment>
<name>A0ABT9B865_9BACT</name>